<comment type="similarity">
    <text evidence="1">Belongs to the sigma-70 factor family. ECF subfamily.</text>
</comment>
<dbReference type="EMBL" id="CP017141">
    <property type="protein sequence ID" value="AOM77711.1"/>
    <property type="molecule type" value="Genomic_DNA"/>
</dbReference>
<dbReference type="GO" id="GO:0006352">
    <property type="term" value="P:DNA-templated transcription initiation"/>
    <property type="evidence" value="ECO:0007669"/>
    <property type="project" value="InterPro"/>
</dbReference>
<dbReference type="InterPro" id="IPR007627">
    <property type="entry name" value="RNA_pol_sigma70_r2"/>
</dbReference>
<evidence type="ECO:0000256" key="1">
    <source>
        <dbReference type="ARBA" id="ARBA00010641"/>
    </source>
</evidence>
<dbReference type="InterPro" id="IPR013324">
    <property type="entry name" value="RNA_pol_sigma_r3/r4-like"/>
</dbReference>
<dbReference type="Proteomes" id="UP000094313">
    <property type="component" value="Chromosome"/>
</dbReference>
<evidence type="ECO:0000256" key="3">
    <source>
        <dbReference type="ARBA" id="ARBA00023082"/>
    </source>
</evidence>
<dbReference type="SUPFAM" id="SSF88946">
    <property type="entry name" value="Sigma2 domain of RNA polymerase sigma factors"/>
    <property type="match status" value="1"/>
</dbReference>
<keyword evidence="8" id="KW-1185">Reference proteome</keyword>
<organism evidence="7 8">
    <name type="scientific">Pedobacter steynii</name>
    <dbReference type="NCBI Taxonomy" id="430522"/>
    <lineage>
        <taxon>Bacteria</taxon>
        <taxon>Pseudomonadati</taxon>
        <taxon>Bacteroidota</taxon>
        <taxon>Sphingobacteriia</taxon>
        <taxon>Sphingobacteriales</taxon>
        <taxon>Sphingobacteriaceae</taxon>
        <taxon>Pedobacter</taxon>
    </lineage>
</organism>
<dbReference type="InterPro" id="IPR039425">
    <property type="entry name" value="RNA_pol_sigma-70-like"/>
</dbReference>
<feature type="domain" description="RNA polymerase sigma factor 70 region 4 type 2" evidence="6">
    <location>
        <begin position="104"/>
        <end position="154"/>
    </location>
</feature>
<dbReference type="Gene3D" id="1.10.10.10">
    <property type="entry name" value="Winged helix-like DNA-binding domain superfamily/Winged helix DNA-binding domain"/>
    <property type="match status" value="1"/>
</dbReference>
<evidence type="ECO:0000259" key="6">
    <source>
        <dbReference type="Pfam" id="PF08281"/>
    </source>
</evidence>
<dbReference type="CDD" id="cd06171">
    <property type="entry name" value="Sigma70_r4"/>
    <property type="match status" value="1"/>
</dbReference>
<keyword evidence="4" id="KW-0804">Transcription</keyword>
<evidence type="ECO:0000256" key="4">
    <source>
        <dbReference type="ARBA" id="ARBA00023163"/>
    </source>
</evidence>
<dbReference type="InterPro" id="IPR013325">
    <property type="entry name" value="RNA_pol_sigma_r2"/>
</dbReference>
<dbReference type="InterPro" id="IPR013249">
    <property type="entry name" value="RNA_pol_sigma70_r4_t2"/>
</dbReference>
<reference evidence="7 8" key="1">
    <citation type="submission" date="2016-08" db="EMBL/GenBank/DDBJ databases">
        <authorList>
            <person name="Seilhamer J.J."/>
        </authorList>
    </citation>
    <scope>NUCLEOTIDE SEQUENCE [LARGE SCALE GENOMIC DNA]</scope>
    <source>
        <strain evidence="7 8">DX4</strain>
    </source>
</reference>
<name>A0A1D7QGC5_9SPHI</name>
<dbReference type="SUPFAM" id="SSF88659">
    <property type="entry name" value="Sigma3 and sigma4 domains of RNA polymerase sigma factors"/>
    <property type="match status" value="1"/>
</dbReference>
<dbReference type="Gene3D" id="1.10.1740.10">
    <property type="match status" value="1"/>
</dbReference>
<evidence type="ECO:0000256" key="2">
    <source>
        <dbReference type="ARBA" id="ARBA00023015"/>
    </source>
</evidence>
<dbReference type="OrthoDB" id="9780326at2"/>
<dbReference type="GO" id="GO:0003677">
    <property type="term" value="F:DNA binding"/>
    <property type="evidence" value="ECO:0007669"/>
    <property type="project" value="InterPro"/>
</dbReference>
<dbReference type="AlphaFoldDB" id="A0A1D7QGC5"/>
<evidence type="ECO:0000259" key="5">
    <source>
        <dbReference type="Pfam" id="PF04542"/>
    </source>
</evidence>
<accession>A0A1D7QGC5</accession>
<protein>
    <submittedName>
        <fullName evidence="7">RNA polymerase subunit sigma-70</fullName>
    </submittedName>
</protein>
<keyword evidence="2" id="KW-0805">Transcription regulation</keyword>
<dbReference type="PANTHER" id="PTHR43133">
    <property type="entry name" value="RNA POLYMERASE ECF-TYPE SIGMA FACTO"/>
    <property type="match status" value="1"/>
</dbReference>
<keyword evidence="3" id="KW-0731">Sigma factor</keyword>
<sequence length="163" mass="19261">MEKAFIKMINEHRGIIYKVCNLYCLEKEYKKDLFQEIVLQLWKSFPSFRNESQQSTWMYRVALNTAITIFRKESRAPEKRSISDMEFEIPDMDSFVDQTGHQGLLKQAIETLTEVEKAIILLYLEEKSYEEISEIVGITRTHVGVKINRIKSKLEKIIKIRPL</sequence>
<dbReference type="NCBIfam" id="TIGR02937">
    <property type="entry name" value="sigma70-ECF"/>
    <property type="match status" value="1"/>
</dbReference>
<evidence type="ECO:0000313" key="8">
    <source>
        <dbReference type="Proteomes" id="UP000094313"/>
    </source>
</evidence>
<dbReference type="Pfam" id="PF08281">
    <property type="entry name" value="Sigma70_r4_2"/>
    <property type="match status" value="1"/>
</dbReference>
<dbReference type="PANTHER" id="PTHR43133:SF45">
    <property type="entry name" value="RNA POLYMERASE ECF-TYPE SIGMA FACTOR"/>
    <property type="match status" value="1"/>
</dbReference>
<feature type="domain" description="RNA polymerase sigma-70 region 2" evidence="5">
    <location>
        <begin position="8"/>
        <end position="75"/>
    </location>
</feature>
<proteinExistence type="inferred from homology"/>
<dbReference type="RefSeq" id="WP_069379399.1">
    <property type="nucleotide sequence ID" value="NZ_CP017141.1"/>
</dbReference>
<dbReference type="InterPro" id="IPR014284">
    <property type="entry name" value="RNA_pol_sigma-70_dom"/>
</dbReference>
<dbReference type="GO" id="GO:0016987">
    <property type="term" value="F:sigma factor activity"/>
    <property type="evidence" value="ECO:0007669"/>
    <property type="project" value="UniProtKB-KW"/>
</dbReference>
<dbReference type="InterPro" id="IPR036388">
    <property type="entry name" value="WH-like_DNA-bd_sf"/>
</dbReference>
<evidence type="ECO:0000313" key="7">
    <source>
        <dbReference type="EMBL" id="AOM77711.1"/>
    </source>
</evidence>
<dbReference type="KEGG" id="psty:BFS30_11335"/>
<dbReference type="Pfam" id="PF04542">
    <property type="entry name" value="Sigma70_r2"/>
    <property type="match status" value="1"/>
</dbReference>
<gene>
    <name evidence="7" type="ORF">BFS30_11335</name>
</gene>